<gene>
    <name evidence="2" type="ORF">ERS094118_03434</name>
</gene>
<sequence>MRALVVAAASAGPRVRPAAAETAVLAVTAAREPAVSAWASPALTAAKAAKAGPAATPAPAASTGPAGPAAPAGPVVTAPRRP</sequence>
<feature type="region of interest" description="Disordered" evidence="1">
    <location>
        <begin position="46"/>
        <end position="82"/>
    </location>
</feature>
<name>A0AB33SVW7_MYCTX</name>
<organism evidence="2 3">
    <name type="scientific">Mycobacterium tuberculosis</name>
    <dbReference type="NCBI Taxonomy" id="1773"/>
    <lineage>
        <taxon>Bacteria</taxon>
        <taxon>Bacillati</taxon>
        <taxon>Actinomycetota</taxon>
        <taxon>Actinomycetes</taxon>
        <taxon>Mycobacteriales</taxon>
        <taxon>Mycobacteriaceae</taxon>
        <taxon>Mycobacterium</taxon>
        <taxon>Mycobacterium tuberculosis complex</taxon>
    </lineage>
</organism>
<dbReference type="Proteomes" id="UP000050139">
    <property type="component" value="Unassembled WGS sequence"/>
</dbReference>
<comment type="caution">
    <text evidence="2">The sequence shown here is derived from an EMBL/GenBank/DDBJ whole genome shotgun (WGS) entry which is preliminary data.</text>
</comment>
<accession>A0AB33SVW7</accession>
<proteinExistence type="predicted"/>
<evidence type="ECO:0000313" key="2">
    <source>
        <dbReference type="EMBL" id="CLW84489.1"/>
    </source>
</evidence>
<reference evidence="2 3" key="1">
    <citation type="submission" date="2015-03" db="EMBL/GenBank/DDBJ databases">
        <authorList>
            <consortium name="Pathogen Informatics"/>
            <person name="Murphy D."/>
        </authorList>
    </citation>
    <scope>NUCLEOTIDE SEQUENCE [LARGE SCALE GENOMIC DNA]</scope>
    <source>
        <strain evidence="2 3">0268S</strain>
    </source>
</reference>
<evidence type="ECO:0000256" key="1">
    <source>
        <dbReference type="SAM" id="MobiDB-lite"/>
    </source>
</evidence>
<dbReference type="AlphaFoldDB" id="A0AB33SVW7"/>
<dbReference type="EMBL" id="COPH01000032">
    <property type="protein sequence ID" value="CLW84489.1"/>
    <property type="molecule type" value="Genomic_DNA"/>
</dbReference>
<protein>
    <submittedName>
        <fullName evidence="2">Uncharacterized protein</fullName>
    </submittedName>
</protein>
<evidence type="ECO:0000313" key="3">
    <source>
        <dbReference type="Proteomes" id="UP000050139"/>
    </source>
</evidence>